<evidence type="ECO:0000259" key="1">
    <source>
        <dbReference type="Pfam" id="PF01909"/>
    </source>
</evidence>
<dbReference type="Pfam" id="PF01909">
    <property type="entry name" value="NTP_transf_2"/>
    <property type="match status" value="1"/>
</dbReference>
<dbReference type="Proteomes" id="UP000247586">
    <property type="component" value="Chromosome"/>
</dbReference>
<gene>
    <name evidence="2" type="ORF">DFR87_01175</name>
</gene>
<dbReference type="CDD" id="cd05403">
    <property type="entry name" value="NT_KNTase_like"/>
    <property type="match status" value="1"/>
</dbReference>
<name>A0A2U9IR70_9CREN</name>
<feature type="domain" description="Polymerase nucleotidyl transferase" evidence="1">
    <location>
        <begin position="25"/>
        <end position="105"/>
    </location>
</feature>
<reference evidence="3" key="3">
    <citation type="submission" date="2020-03" db="EMBL/GenBank/DDBJ databases">
        <title>Sequencing and Assembly of Multiple Reported Metal-Biooxidizing Members of the Extremely Thermoacidophilic Archaeal Family Sulfolobaceae.</title>
        <authorList>
            <person name="Counts J.A."/>
            <person name="Kelly R.M."/>
        </authorList>
    </citation>
    <scope>NUCLEOTIDE SEQUENCE [LARGE SCALE GENOMIC DNA]</scope>
    <source>
        <strain evidence="3">HO1-1</strain>
    </source>
</reference>
<dbReference type="KEGG" id="mhk:DFR87_01175"/>
<dbReference type="Gene3D" id="3.30.460.10">
    <property type="entry name" value="Beta Polymerase, domain 2"/>
    <property type="match status" value="1"/>
</dbReference>
<proteinExistence type="predicted"/>
<dbReference type="SUPFAM" id="SSF81301">
    <property type="entry name" value="Nucleotidyltransferase"/>
    <property type="match status" value="1"/>
</dbReference>
<dbReference type="InterPro" id="IPR043519">
    <property type="entry name" value="NT_sf"/>
</dbReference>
<sequence length="112" mass="12970">MSDYLIRRAKEREEAFSRLGEYLGQIKEMVRSKDQSAEVFLFGSVARGNFKPDSDIDVLVISDVLGADLKSKVETIEEVMESIKNSIFEIHVISRAEYENWYKKFIDVMIKV</sequence>
<keyword evidence="3" id="KW-1185">Reference proteome</keyword>
<dbReference type="GO" id="GO:0016779">
    <property type="term" value="F:nucleotidyltransferase activity"/>
    <property type="evidence" value="ECO:0007669"/>
    <property type="project" value="InterPro"/>
</dbReference>
<dbReference type="GeneID" id="36833911"/>
<dbReference type="AlphaFoldDB" id="A0A2U9IR70"/>
<dbReference type="EMBL" id="CP029287">
    <property type="protein sequence ID" value="AWR98541.1"/>
    <property type="molecule type" value="Genomic_DNA"/>
</dbReference>
<reference evidence="3" key="2">
    <citation type="submission" date="2020-03" db="EMBL/GenBank/DDBJ databases">
        <title>Complete Genome Sequences of Extremely Thermoacidophilic, Metal-Mobilizing Type-Strain Members of the Archaeal Family Sulfolobaceae: Acidianus brierleyi DSM-1651T, Acidianus sulfidivorans DSM-18786T, Metallosphaera hakonensis DSM-7519T, and Metallosphaera prunae DSM-10039T.</title>
        <authorList>
            <person name="Counts J.A."/>
            <person name="Kelly R.M."/>
        </authorList>
    </citation>
    <scope>NUCLEOTIDE SEQUENCE [LARGE SCALE GENOMIC DNA]</scope>
    <source>
        <strain evidence="3">HO1-1</strain>
    </source>
</reference>
<evidence type="ECO:0000313" key="3">
    <source>
        <dbReference type="Proteomes" id="UP000247586"/>
    </source>
</evidence>
<evidence type="ECO:0000313" key="2">
    <source>
        <dbReference type="EMBL" id="AWR98541.1"/>
    </source>
</evidence>
<dbReference type="RefSeq" id="WP_054837086.1">
    <property type="nucleotide sequence ID" value="NZ_BBBA01000023.1"/>
</dbReference>
<accession>A0A2U9IR70</accession>
<protein>
    <submittedName>
        <fullName evidence="2">DNA polymerase subunit beta</fullName>
    </submittedName>
</protein>
<reference evidence="2 3" key="1">
    <citation type="submission" date="2018-05" db="EMBL/GenBank/DDBJ databases">
        <title>Complete Genome Sequences of Extremely Thermoacidophilic, Metal-Mobilizing Type-Strain Members of the Archaeal Family Sulfolobaceae: Acidianus brierleyi DSM-1651T, Acidianus sulfidivorans DSM-18786T, Metallosphaera hakonensis DSM-7519T, and Metallosphaera prunae DSM-10039T.</title>
        <authorList>
            <person name="Counts J.A."/>
            <person name="Kelly R.M."/>
        </authorList>
    </citation>
    <scope>NUCLEOTIDE SEQUENCE [LARGE SCALE GENOMIC DNA]</scope>
    <source>
        <strain evidence="2 3">HO1-1</strain>
    </source>
</reference>
<dbReference type="InterPro" id="IPR002934">
    <property type="entry name" value="Polymerase_NTP_transf_dom"/>
</dbReference>
<dbReference type="OrthoDB" id="9287at2157"/>
<organism evidence="2 3">
    <name type="scientific">Metallosphaera hakonensis JCM 8857 = DSM 7519</name>
    <dbReference type="NCBI Taxonomy" id="1293036"/>
    <lineage>
        <taxon>Archaea</taxon>
        <taxon>Thermoproteota</taxon>
        <taxon>Thermoprotei</taxon>
        <taxon>Sulfolobales</taxon>
        <taxon>Sulfolobaceae</taxon>
        <taxon>Metallosphaera</taxon>
    </lineage>
</organism>
<dbReference type="PANTHER" id="PTHR37030:SF1">
    <property type="entry name" value="NUCLEOTIDYLTRANSFERASE"/>
    <property type="match status" value="1"/>
</dbReference>
<dbReference type="PANTHER" id="PTHR37030">
    <property type="entry name" value="NUCLEOTIDYLTRANSFERASE"/>
    <property type="match status" value="1"/>
</dbReference>